<feature type="coiled-coil region" evidence="9">
    <location>
        <begin position="362"/>
        <end position="400"/>
    </location>
</feature>
<evidence type="ECO:0000259" key="11">
    <source>
        <dbReference type="PROSITE" id="PS51786"/>
    </source>
</evidence>
<evidence type="ECO:0000256" key="8">
    <source>
        <dbReference type="PROSITE-ProRule" id="PRU01122"/>
    </source>
</evidence>
<dbReference type="Pfam" id="PF02190">
    <property type="entry name" value="LON_substr_bdg"/>
    <property type="match status" value="1"/>
</dbReference>
<evidence type="ECO:0000256" key="1">
    <source>
        <dbReference type="ARBA" id="ARBA00022670"/>
    </source>
</evidence>
<feature type="region of interest" description="Disordered" evidence="10">
    <location>
        <begin position="93"/>
        <end position="123"/>
    </location>
</feature>
<dbReference type="Pfam" id="PF05362">
    <property type="entry name" value="Lon_C"/>
    <property type="match status" value="1"/>
</dbReference>
<dbReference type="CDD" id="cd19500">
    <property type="entry name" value="RecA-like_Lon"/>
    <property type="match status" value="1"/>
</dbReference>
<keyword evidence="14" id="KW-1185">Reference proteome</keyword>
<name>A0A8J4PN67_9MYCE</name>
<dbReference type="PROSITE" id="PS51787">
    <property type="entry name" value="LON_N"/>
    <property type="match status" value="1"/>
</dbReference>
<dbReference type="SUPFAM" id="SSF54211">
    <property type="entry name" value="Ribosomal protein S5 domain 2-like"/>
    <property type="match status" value="1"/>
</dbReference>
<evidence type="ECO:0000256" key="7">
    <source>
        <dbReference type="ARBA" id="ARBA00066743"/>
    </source>
</evidence>
<dbReference type="GO" id="GO:0004252">
    <property type="term" value="F:serine-type endopeptidase activity"/>
    <property type="evidence" value="ECO:0007669"/>
    <property type="project" value="UniProtKB-UniRule"/>
</dbReference>
<dbReference type="Gene3D" id="3.40.50.300">
    <property type="entry name" value="P-loop containing nucleotide triphosphate hydrolases"/>
    <property type="match status" value="1"/>
</dbReference>
<accession>A0A8J4PN67</accession>
<keyword evidence="2" id="KW-0547">Nucleotide-binding</keyword>
<dbReference type="InterPro" id="IPR008269">
    <property type="entry name" value="Lon_proteolytic"/>
</dbReference>
<dbReference type="InterPro" id="IPR020568">
    <property type="entry name" value="Ribosomal_Su5_D2-typ_SF"/>
</dbReference>
<dbReference type="Pfam" id="PF00004">
    <property type="entry name" value="AAA"/>
    <property type="match status" value="1"/>
</dbReference>
<dbReference type="GO" id="GO:0005759">
    <property type="term" value="C:mitochondrial matrix"/>
    <property type="evidence" value="ECO:0007669"/>
    <property type="project" value="TreeGrafter"/>
</dbReference>
<evidence type="ECO:0000256" key="6">
    <source>
        <dbReference type="ARBA" id="ARBA00050665"/>
    </source>
</evidence>
<evidence type="ECO:0000313" key="13">
    <source>
        <dbReference type="EMBL" id="KAF2070115.1"/>
    </source>
</evidence>
<dbReference type="GO" id="GO:0006515">
    <property type="term" value="P:protein quality control for misfolded or incompletely synthesized proteins"/>
    <property type="evidence" value="ECO:0007669"/>
    <property type="project" value="TreeGrafter"/>
</dbReference>
<evidence type="ECO:0000256" key="3">
    <source>
        <dbReference type="ARBA" id="ARBA00022801"/>
    </source>
</evidence>
<dbReference type="InterPro" id="IPR027065">
    <property type="entry name" value="Lon_Prtase"/>
</dbReference>
<dbReference type="Proteomes" id="UP000695562">
    <property type="component" value="Unassembled WGS sequence"/>
</dbReference>
<dbReference type="Gene3D" id="3.30.230.10">
    <property type="match status" value="1"/>
</dbReference>
<evidence type="ECO:0000256" key="10">
    <source>
        <dbReference type="SAM" id="MobiDB-lite"/>
    </source>
</evidence>
<dbReference type="FunFam" id="1.20.5.5270:FF:000001">
    <property type="entry name" value="Lon protease homolog, mitochondrial"/>
    <property type="match status" value="1"/>
</dbReference>
<dbReference type="GO" id="GO:0003697">
    <property type="term" value="F:single-stranded DNA binding"/>
    <property type="evidence" value="ECO:0007669"/>
    <property type="project" value="TreeGrafter"/>
</dbReference>
<feature type="compositionally biased region" description="Basic and acidic residues" evidence="10">
    <location>
        <begin position="101"/>
        <end position="120"/>
    </location>
</feature>
<dbReference type="InterPro" id="IPR015947">
    <property type="entry name" value="PUA-like_sf"/>
</dbReference>
<dbReference type="InterPro" id="IPR014721">
    <property type="entry name" value="Ribsml_uS5_D2-typ_fold_subgr"/>
</dbReference>
<reference evidence="13" key="1">
    <citation type="submission" date="2020-01" db="EMBL/GenBank/DDBJ databases">
        <title>Development of genomics and gene disruption for Polysphondylium violaceum indicates a role for the polyketide synthase stlB in stalk morphogenesis.</title>
        <authorList>
            <person name="Narita B."/>
            <person name="Kawabe Y."/>
            <person name="Kin K."/>
            <person name="Saito T."/>
            <person name="Gibbs R."/>
            <person name="Kuspa A."/>
            <person name="Muzny D."/>
            <person name="Queller D."/>
            <person name="Richards S."/>
            <person name="Strassman J."/>
            <person name="Sucgang R."/>
            <person name="Worley K."/>
            <person name="Schaap P."/>
        </authorList>
    </citation>
    <scope>NUCLEOTIDE SEQUENCE</scope>
    <source>
        <strain evidence="13">QSvi11</strain>
    </source>
</reference>
<dbReference type="Gene3D" id="1.10.8.60">
    <property type="match status" value="1"/>
</dbReference>
<dbReference type="EMBL" id="AJWJ01000540">
    <property type="protein sequence ID" value="KAF2070115.1"/>
    <property type="molecule type" value="Genomic_DNA"/>
</dbReference>
<dbReference type="InterPro" id="IPR027417">
    <property type="entry name" value="P-loop_NTPase"/>
</dbReference>
<dbReference type="SMART" id="SM00382">
    <property type="entry name" value="AAA"/>
    <property type="match status" value="1"/>
</dbReference>
<dbReference type="Pfam" id="PF22667">
    <property type="entry name" value="Lon_lid"/>
    <property type="match status" value="1"/>
</dbReference>
<dbReference type="InterPro" id="IPR003593">
    <property type="entry name" value="AAA+_ATPase"/>
</dbReference>
<dbReference type="PANTHER" id="PTHR43718:SF16">
    <property type="entry name" value="LON PROTEASE HOMOLOG, MITOCHONDRIAL 1"/>
    <property type="match status" value="1"/>
</dbReference>
<dbReference type="FunFam" id="3.40.50.300:FF:000021">
    <property type="entry name" value="Lon protease homolog"/>
    <property type="match status" value="1"/>
</dbReference>
<dbReference type="PROSITE" id="PS51786">
    <property type="entry name" value="LON_PROTEOLYTIC"/>
    <property type="match status" value="1"/>
</dbReference>
<feature type="domain" description="Lon N-terminal" evidence="12">
    <location>
        <begin position="142"/>
        <end position="346"/>
    </location>
</feature>
<dbReference type="GO" id="GO:0007005">
    <property type="term" value="P:mitochondrion organization"/>
    <property type="evidence" value="ECO:0007669"/>
    <property type="project" value="TreeGrafter"/>
</dbReference>
<protein>
    <recommendedName>
        <fullName evidence="7">endopeptidase La</fullName>
        <ecNumber evidence="7">3.4.21.53</ecNumber>
    </recommendedName>
</protein>
<comment type="catalytic activity">
    <reaction evidence="6">
        <text>Hydrolysis of proteins in presence of ATP.</text>
        <dbReference type="EC" id="3.4.21.53"/>
    </reaction>
</comment>
<dbReference type="SUPFAM" id="SSF52540">
    <property type="entry name" value="P-loop containing nucleoside triphosphate hydrolases"/>
    <property type="match status" value="1"/>
</dbReference>
<keyword evidence="9" id="KW-0175">Coiled coil</keyword>
<feature type="domain" description="Lon proteolytic" evidence="11">
    <location>
        <begin position="735"/>
        <end position="922"/>
    </location>
</feature>
<evidence type="ECO:0000256" key="4">
    <source>
        <dbReference type="ARBA" id="ARBA00022825"/>
    </source>
</evidence>
<dbReference type="SMART" id="SM00464">
    <property type="entry name" value="LON"/>
    <property type="match status" value="1"/>
</dbReference>
<keyword evidence="4 8" id="KW-0720">Serine protease</keyword>
<feature type="active site" evidence="8">
    <location>
        <position position="871"/>
    </location>
</feature>
<dbReference type="GO" id="GO:0005524">
    <property type="term" value="F:ATP binding"/>
    <property type="evidence" value="ECO:0007669"/>
    <property type="project" value="UniProtKB-KW"/>
</dbReference>
<dbReference type="GO" id="GO:0016887">
    <property type="term" value="F:ATP hydrolysis activity"/>
    <property type="evidence" value="ECO:0007669"/>
    <property type="project" value="InterPro"/>
</dbReference>
<dbReference type="PANTHER" id="PTHR43718">
    <property type="entry name" value="LON PROTEASE"/>
    <property type="match status" value="1"/>
</dbReference>
<keyword evidence="3 8" id="KW-0378">Hydrolase</keyword>
<keyword evidence="1 8" id="KW-0645">Protease</keyword>
<feature type="region of interest" description="Disordered" evidence="10">
    <location>
        <begin position="31"/>
        <end position="61"/>
    </location>
</feature>
<dbReference type="AlphaFoldDB" id="A0A8J4PN67"/>
<comment type="caution">
    <text evidence="13">The sequence shown here is derived from an EMBL/GenBank/DDBJ whole genome shotgun (WGS) entry which is preliminary data.</text>
</comment>
<evidence type="ECO:0000259" key="12">
    <source>
        <dbReference type="PROSITE" id="PS51787"/>
    </source>
</evidence>
<dbReference type="InterPro" id="IPR003111">
    <property type="entry name" value="Lon_prtase_N"/>
</dbReference>
<dbReference type="InterPro" id="IPR003959">
    <property type="entry name" value="ATPase_AAA_core"/>
</dbReference>
<evidence type="ECO:0000256" key="9">
    <source>
        <dbReference type="SAM" id="Coils"/>
    </source>
</evidence>
<dbReference type="NCBIfam" id="TIGR00763">
    <property type="entry name" value="lon"/>
    <property type="match status" value="1"/>
</dbReference>
<organism evidence="13 14">
    <name type="scientific">Polysphondylium violaceum</name>
    <dbReference type="NCBI Taxonomy" id="133409"/>
    <lineage>
        <taxon>Eukaryota</taxon>
        <taxon>Amoebozoa</taxon>
        <taxon>Evosea</taxon>
        <taxon>Eumycetozoa</taxon>
        <taxon>Dictyostelia</taxon>
        <taxon>Dictyosteliales</taxon>
        <taxon>Dictyosteliaceae</taxon>
        <taxon>Polysphondylium</taxon>
    </lineage>
</organism>
<dbReference type="SUPFAM" id="SSF88697">
    <property type="entry name" value="PUA domain-like"/>
    <property type="match status" value="1"/>
</dbReference>
<dbReference type="GO" id="GO:0051131">
    <property type="term" value="P:chaperone-mediated protein complex assembly"/>
    <property type="evidence" value="ECO:0007669"/>
    <property type="project" value="TreeGrafter"/>
</dbReference>
<comment type="similarity">
    <text evidence="8">Belongs to the peptidase S16 family.</text>
</comment>
<dbReference type="InterPro" id="IPR054594">
    <property type="entry name" value="Lon_lid"/>
</dbReference>
<feature type="active site" evidence="8">
    <location>
        <position position="828"/>
    </location>
</feature>
<dbReference type="PRINTS" id="PR00830">
    <property type="entry name" value="ENDOLAPTASE"/>
</dbReference>
<gene>
    <name evidence="13" type="ORF">CYY_008567</name>
</gene>
<dbReference type="Gene3D" id="1.20.58.1480">
    <property type="match status" value="1"/>
</dbReference>
<dbReference type="Gene3D" id="1.20.5.5270">
    <property type="match status" value="1"/>
</dbReference>
<dbReference type="InterPro" id="IPR004815">
    <property type="entry name" value="Lon_bac/euk-typ"/>
</dbReference>
<sequence length="948" mass="107545">MFSATKSLSQLQKNRYIFQSLKQQQSNITSYNSFSSNNQKKNINNNSNTNNNSNHNNYNNHKSIFNYNQLFSSTSSSTSLIKDSKLNSLIHRVNYSKSSKPPKDEKEINENEEDKEKQFNDDDTIDSLSKEISLIDKSSNKKRDWPLNDEVLVFSIQSIPFSGAKGSLLLNQRFIDNMIPNIAGRTFIGLFLQKDGNKRDDPNSIDEIPRVGVLAHVSMTPVGHHYFEALKRIRIKRFITNTPPFCVEIEPYEPIETEDPKDPKIVATVEKITNLLERFDKQYPDAYRHNSLFFKQQREMDNPEIFISAATILYGLNYPAYCQEILETPSIVDRLEKIYQLLLQEEKLLKVQQEISVSIEEKKSNEQKKLLLNEQLKKIKSELGVELDEKEKTIQKFRDKLSKLNVPEAQKKVIEDEITKISTIEPSSVEFNMSRNYLEWLTSLPWGIFSQEFFDLTHSKQVLDCDHYGLNEIKQRILEFISVGHLKGTVQGKILCFIGPPGTGKTTIAKSIAKCLKREFYRFSVGGVNDEGEIKGHRRTYVGSMPGKLLQALKMTQTSNPVILIDEIDKMGKKYHSGDPSSALLEVLDSDLNSTFVDHFLDVPYDLSRVLFICTANSNNIPPALFDRMEIIPLAGYVEEEQYEIVKSFIIPKTLIESGLKVDQISISDSVIQSLVRFYTREVGIRELERMVEKIMRKTALMLVSGEAERVVVDQDNVHSFLGIPQYTSGRYYEHTPVGVVNGLAYTPKGGHSFYIETIAEEGKPVSGTPPRLRTTGKLGEVMLESSSIAYTFAKNFLYFIDPNNNFFETHNLHMHFPEGAIPKEGPSAGIAIVTSLLSLALNEPALNNLGMTGEVTITGKVLPIGGVKEKTIGAKRSSLKTIIFPATNRVHFEELASYVKEGIDVQYASDYKDVFVLAFPNKKDLLENAIQGLKENNNKQQQQQIQN</sequence>
<evidence type="ECO:0000256" key="2">
    <source>
        <dbReference type="ARBA" id="ARBA00022741"/>
    </source>
</evidence>
<evidence type="ECO:0000313" key="14">
    <source>
        <dbReference type="Proteomes" id="UP000695562"/>
    </source>
</evidence>
<proteinExistence type="inferred from homology"/>
<dbReference type="GO" id="GO:0004176">
    <property type="term" value="F:ATP-dependent peptidase activity"/>
    <property type="evidence" value="ECO:0007669"/>
    <property type="project" value="UniProtKB-UniRule"/>
</dbReference>
<dbReference type="OrthoDB" id="2411602at2759"/>
<evidence type="ECO:0000256" key="5">
    <source>
        <dbReference type="ARBA" id="ARBA00022840"/>
    </source>
</evidence>
<keyword evidence="5" id="KW-0067">ATP-binding</keyword>
<dbReference type="EC" id="3.4.21.53" evidence="7"/>